<sequence>MPADQSETDDYIEYPDQERRRSPQGGCEVCGSAQSLREYSLGPPSKDDATVVLCSTHYQVAAMLGGSRYLDATATDYDLQETQKVTVRVPKALIESADSAAEQQGQTRSEFVRDGIQMAIELQDVDDAFEDILVQAITSSNDADPEASGSESESESEPEPDVEFLKERIRRLESLLEDSLDKI</sequence>
<keyword evidence="3" id="KW-1185">Reference proteome</keyword>
<feature type="compositionally biased region" description="Acidic residues" evidence="1">
    <location>
        <begin position="152"/>
        <end position="162"/>
    </location>
</feature>
<feature type="compositionally biased region" description="Acidic residues" evidence="1">
    <location>
        <begin position="1"/>
        <end position="15"/>
    </location>
</feature>
<feature type="region of interest" description="Disordered" evidence="1">
    <location>
        <begin position="1"/>
        <end position="28"/>
    </location>
</feature>
<proteinExistence type="predicted"/>
<dbReference type="Gene3D" id="1.10.1220.10">
    <property type="entry name" value="Met repressor-like"/>
    <property type="match status" value="1"/>
</dbReference>
<dbReference type="Proteomes" id="UP000199161">
    <property type="component" value="Unassembled WGS sequence"/>
</dbReference>
<evidence type="ECO:0000313" key="2">
    <source>
        <dbReference type="EMBL" id="SFC69892.1"/>
    </source>
</evidence>
<organism evidence="2 3">
    <name type="scientific">Natronobacterium haloterrestre</name>
    <name type="common">Halobiforma haloterrestris</name>
    <dbReference type="NCBI Taxonomy" id="148448"/>
    <lineage>
        <taxon>Archaea</taxon>
        <taxon>Methanobacteriati</taxon>
        <taxon>Methanobacteriota</taxon>
        <taxon>Stenosarchaea group</taxon>
        <taxon>Halobacteria</taxon>
        <taxon>Halobacteriales</taxon>
        <taxon>Natrialbaceae</taxon>
        <taxon>Natronobacterium</taxon>
    </lineage>
</organism>
<dbReference type="InterPro" id="IPR013321">
    <property type="entry name" value="Arc_rbn_hlx_hlx"/>
</dbReference>
<dbReference type="EMBL" id="FOKW01000015">
    <property type="protein sequence ID" value="SFC69892.1"/>
    <property type="molecule type" value="Genomic_DNA"/>
</dbReference>
<name>A0A1I1LBI6_NATHA</name>
<feature type="region of interest" description="Disordered" evidence="1">
    <location>
        <begin position="139"/>
        <end position="164"/>
    </location>
</feature>
<dbReference type="AlphaFoldDB" id="A0A1I1LBI6"/>
<protein>
    <submittedName>
        <fullName evidence="2">Ribbon-helix-helix protein, copG family</fullName>
    </submittedName>
</protein>
<evidence type="ECO:0000256" key="1">
    <source>
        <dbReference type="SAM" id="MobiDB-lite"/>
    </source>
</evidence>
<gene>
    <name evidence="2" type="ORF">SAMN05444422_11546</name>
</gene>
<accession>A0A1I1LBI6</accession>
<dbReference type="GO" id="GO:0006355">
    <property type="term" value="P:regulation of DNA-templated transcription"/>
    <property type="evidence" value="ECO:0007669"/>
    <property type="project" value="InterPro"/>
</dbReference>
<dbReference type="NCBIfam" id="NF041551">
    <property type="entry name" value="YlcI_YnfO_N"/>
    <property type="match status" value="1"/>
</dbReference>
<dbReference type="CDD" id="cd22231">
    <property type="entry name" value="RHH_NikR_HicB-like"/>
    <property type="match status" value="1"/>
</dbReference>
<reference evidence="3" key="1">
    <citation type="submission" date="2016-10" db="EMBL/GenBank/DDBJ databases">
        <authorList>
            <person name="Varghese N."/>
            <person name="Submissions S."/>
        </authorList>
    </citation>
    <scope>NUCLEOTIDE SEQUENCE [LARGE SCALE GENOMIC DNA]</scope>
    <source>
        <strain evidence="3">DSM 13078</strain>
    </source>
</reference>
<evidence type="ECO:0000313" key="3">
    <source>
        <dbReference type="Proteomes" id="UP000199161"/>
    </source>
</evidence>